<name>A0A2C9USI0_MANES</name>
<accession>A0A2C9USI0</accession>
<dbReference type="PANTHER" id="PTHR21405:SF0">
    <property type="entry name" value="TETRATRICOPEPTIDE REPEAT PROTEIN 36"/>
    <property type="match status" value="1"/>
</dbReference>
<sequence length="213" mass="23494">MALTDVAVQVLILIFAVAMFVAIQYFPKQALSKLRTKNRASLQSNRHFIQGTQFLARAKSTSQKSQSQTLAKNALLEAETAISLSPRDPAPLLLKALALDLMGHKASALKTIESALSSPRVKSLEGRERGDALVKMAELKMAVNRRRRVDSAIEDLKEAVNLSGQGERAHCLLGQCYEWKGMREDAKWAFEEALRVQPGSVEARKGLDRLGSH</sequence>
<feature type="repeat" description="TPR" evidence="2">
    <location>
        <begin position="167"/>
        <end position="200"/>
    </location>
</feature>
<comment type="caution">
    <text evidence="4">The sequence shown here is derived from an EMBL/GenBank/DDBJ whole genome shotgun (WGS) entry which is preliminary data.</text>
</comment>
<dbReference type="OrthoDB" id="1870799at2759"/>
<dbReference type="Proteomes" id="UP000091857">
    <property type="component" value="Chromosome 13"/>
</dbReference>
<evidence type="ECO:0000256" key="3">
    <source>
        <dbReference type="SAM" id="Phobius"/>
    </source>
</evidence>
<dbReference type="EMBL" id="CM004399">
    <property type="protein sequence ID" value="OAY33485.1"/>
    <property type="molecule type" value="Genomic_DNA"/>
</dbReference>
<dbReference type="Gene3D" id="1.25.40.10">
    <property type="entry name" value="Tetratricopeptide repeat domain"/>
    <property type="match status" value="1"/>
</dbReference>
<organism evidence="4 5">
    <name type="scientific">Manihot esculenta</name>
    <name type="common">Cassava</name>
    <name type="synonym">Jatropha manihot</name>
    <dbReference type="NCBI Taxonomy" id="3983"/>
    <lineage>
        <taxon>Eukaryota</taxon>
        <taxon>Viridiplantae</taxon>
        <taxon>Streptophyta</taxon>
        <taxon>Embryophyta</taxon>
        <taxon>Tracheophyta</taxon>
        <taxon>Spermatophyta</taxon>
        <taxon>Magnoliopsida</taxon>
        <taxon>eudicotyledons</taxon>
        <taxon>Gunneridae</taxon>
        <taxon>Pentapetalae</taxon>
        <taxon>rosids</taxon>
        <taxon>fabids</taxon>
        <taxon>Malpighiales</taxon>
        <taxon>Euphorbiaceae</taxon>
        <taxon>Crotonoideae</taxon>
        <taxon>Manihoteae</taxon>
        <taxon>Manihot</taxon>
    </lineage>
</organism>
<evidence type="ECO:0000256" key="1">
    <source>
        <dbReference type="ARBA" id="ARBA00006995"/>
    </source>
</evidence>
<evidence type="ECO:0000313" key="4">
    <source>
        <dbReference type="EMBL" id="OAY33485.1"/>
    </source>
</evidence>
<keyword evidence="3" id="KW-0472">Membrane</keyword>
<keyword evidence="5" id="KW-1185">Reference proteome</keyword>
<dbReference type="PANTHER" id="PTHR21405">
    <property type="entry name" value="CDNA SEQUENCE BC021608"/>
    <property type="match status" value="1"/>
</dbReference>
<feature type="transmembrane region" description="Helical" evidence="3">
    <location>
        <begin position="6"/>
        <end position="26"/>
    </location>
</feature>
<gene>
    <name evidence="4" type="ORF">MANES_13G100500v8</name>
</gene>
<keyword evidence="2" id="KW-0802">TPR repeat</keyword>
<dbReference type="AlphaFoldDB" id="A0A2C9USI0"/>
<dbReference type="SUPFAM" id="SSF48452">
    <property type="entry name" value="TPR-like"/>
    <property type="match status" value="1"/>
</dbReference>
<dbReference type="InterPro" id="IPR038906">
    <property type="entry name" value="TTC36"/>
</dbReference>
<dbReference type="PROSITE" id="PS50005">
    <property type="entry name" value="TPR"/>
    <property type="match status" value="1"/>
</dbReference>
<keyword evidence="3" id="KW-0812">Transmembrane</keyword>
<keyword evidence="3" id="KW-1133">Transmembrane helix</keyword>
<dbReference type="Gramene" id="Manes.13G100500.1.v8.1">
    <property type="protein sequence ID" value="Manes.13G100500.1.v8.1.CDS.1"/>
    <property type="gene ID" value="Manes.13G100500.v8.1"/>
</dbReference>
<reference evidence="5" key="1">
    <citation type="journal article" date="2016" name="Nat. Biotechnol.">
        <title>Sequencing wild and cultivated cassava and related species reveals extensive interspecific hybridization and genetic diversity.</title>
        <authorList>
            <person name="Bredeson J.V."/>
            <person name="Lyons J.B."/>
            <person name="Prochnik S.E."/>
            <person name="Wu G.A."/>
            <person name="Ha C.M."/>
            <person name="Edsinger-Gonzales E."/>
            <person name="Grimwood J."/>
            <person name="Schmutz J."/>
            <person name="Rabbi I.Y."/>
            <person name="Egesi C."/>
            <person name="Nauluvula P."/>
            <person name="Lebot V."/>
            <person name="Ndunguru J."/>
            <person name="Mkamilo G."/>
            <person name="Bart R.S."/>
            <person name="Setter T.L."/>
            <person name="Gleadow R.M."/>
            <person name="Kulakow P."/>
            <person name="Ferguson M.E."/>
            <person name="Rounsley S."/>
            <person name="Rokhsar D.S."/>
        </authorList>
    </citation>
    <scope>NUCLEOTIDE SEQUENCE [LARGE SCALE GENOMIC DNA]</scope>
    <source>
        <strain evidence="5">cv. AM560-2</strain>
    </source>
</reference>
<dbReference type="InterPro" id="IPR011990">
    <property type="entry name" value="TPR-like_helical_dom_sf"/>
</dbReference>
<dbReference type="InterPro" id="IPR019734">
    <property type="entry name" value="TPR_rpt"/>
</dbReference>
<dbReference type="Pfam" id="PF13181">
    <property type="entry name" value="TPR_8"/>
    <property type="match status" value="1"/>
</dbReference>
<comment type="similarity">
    <text evidence="1">Belongs to the TTC36 family.</text>
</comment>
<dbReference type="OMA" id="YEWKGMK"/>
<proteinExistence type="inferred from homology"/>
<dbReference type="STRING" id="3983.A0A2C9USI0"/>
<evidence type="ECO:0000256" key="2">
    <source>
        <dbReference type="PROSITE-ProRule" id="PRU00339"/>
    </source>
</evidence>
<protein>
    <submittedName>
        <fullName evidence="4">Uncharacterized protein</fullName>
    </submittedName>
</protein>
<evidence type="ECO:0000313" key="5">
    <source>
        <dbReference type="Proteomes" id="UP000091857"/>
    </source>
</evidence>